<evidence type="ECO:0000313" key="3">
    <source>
        <dbReference type="Proteomes" id="UP001589890"/>
    </source>
</evidence>
<name>A0ABV6QRE4_9ACTN</name>
<sequence length="331" mass="35958">MSEQLTLPDGRRAQYWQGGDPRGRAFFFLHGCPDTRRAAFTGDTAARRVGVRLIAVNRPGYGTSDPYLPRPVEVETSTVRADPCRAEVGTPAVPAGPRPAEAWAERTGVGHSVVARDLVAVADALEVAEFGLLGMSLGGPYALACAARYGERVRAVVLAAAPGMAPAMDPPWPRDDLSPQQRDFFAALARGTVAENVERMRPDFEQYVAQLDPADEDDEALATRFLAGLPPEDAAQLARQGAKAVADSVREGLAQTDGYLADAAITFRPWDFRLPDVSCQVSLWYGEHDANAPVRNGRWLADRLSDARPTVRPTTHLCTLLDHWEEILTTT</sequence>
<feature type="domain" description="AB hydrolase-1" evidence="1">
    <location>
        <begin position="25"/>
        <end position="206"/>
    </location>
</feature>
<proteinExistence type="predicted"/>
<dbReference type="InterPro" id="IPR050471">
    <property type="entry name" value="AB_hydrolase"/>
</dbReference>
<dbReference type="PANTHER" id="PTHR43433:SF10">
    <property type="entry name" value="AB HYDROLASE-1 DOMAIN-CONTAINING PROTEIN"/>
    <property type="match status" value="1"/>
</dbReference>
<dbReference type="Proteomes" id="UP001589890">
    <property type="component" value="Unassembled WGS sequence"/>
</dbReference>
<organism evidence="2 3">
    <name type="scientific">Kribbella deserti</name>
    <dbReference type="NCBI Taxonomy" id="1926257"/>
    <lineage>
        <taxon>Bacteria</taxon>
        <taxon>Bacillati</taxon>
        <taxon>Actinomycetota</taxon>
        <taxon>Actinomycetes</taxon>
        <taxon>Propionibacteriales</taxon>
        <taxon>Kribbellaceae</taxon>
        <taxon>Kribbella</taxon>
    </lineage>
</organism>
<dbReference type="EMBL" id="JBHLTC010000030">
    <property type="protein sequence ID" value="MFC0627085.1"/>
    <property type="molecule type" value="Genomic_DNA"/>
</dbReference>
<dbReference type="Gene3D" id="3.40.50.1820">
    <property type="entry name" value="alpha/beta hydrolase"/>
    <property type="match status" value="1"/>
</dbReference>
<dbReference type="Pfam" id="PF00561">
    <property type="entry name" value="Abhydrolase_1"/>
    <property type="match status" value="1"/>
</dbReference>
<accession>A0ABV6QRE4</accession>
<keyword evidence="2" id="KW-0378">Hydrolase</keyword>
<dbReference type="RefSeq" id="WP_380051689.1">
    <property type="nucleotide sequence ID" value="NZ_JBHLTC010000030.1"/>
</dbReference>
<reference evidence="2 3" key="1">
    <citation type="submission" date="2024-09" db="EMBL/GenBank/DDBJ databases">
        <authorList>
            <person name="Sun Q."/>
            <person name="Mori K."/>
        </authorList>
    </citation>
    <scope>NUCLEOTIDE SEQUENCE [LARGE SCALE GENOMIC DNA]</scope>
    <source>
        <strain evidence="2 3">CGMCC 1.15906</strain>
    </source>
</reference>
<gene>
    <name evidence="2" type="ORF">ACFFGN_23595</name>
</gene>
<comment type="caution">
    <text evidence="2">The sequence shown here is derived from an EMBL/GenBank/DDBJ whole genome shotgun (WGS) entry which is preliminary data.</text>
</comment>
<protein>
    <submittedName>
        <fullName evidence="2">Alpha/beta fold hydrolase</fullName>
    </submittedName>
</protein>
<dbReference type="InterPro" id="IPR029058">
    <property type="entry name" value="AB_hydrolase_fold"/>
</dbReference>
<evidence type="ECO:0000259" key="1">
    <source>
        <dbReference type="Pfam" id="PF00561"/>
    </source>
</evidence>
<dbReference type="GO" id="GO:0016787">
    <property type="term" value="F:hydrolase activity"/>
    <property type="evidence" value="ECO:0007669"/>
    <property type="project" value="UniProtKB-KW"/>
</dbReference>
<keyword evidence="3" id="KW-1185">Reference proteome</keyword>
<dbReference type="InterPro" id="IPR000073">
    <property type="entry name" value="AB_hydrolase_1"/>
</dbReference>
<dbReference type="PANTHER" id="PTHR43433">
    <property type="entry name" value="HYDROLASE, ALPHA/BETA FOLD FAMILY PROTEIN"/>
    <property type="match status" value="1"/>
</dbReference>
<dbReference type="SUPFAM" id="SSF53474">
    <property type="entry name" value="alpha/beta-Hydrolases"/>
    <property type="match status" value="1"/>
</dbReference>
<evidence type="ECO:0000313" key="2">
    <source>
        <dbReference type="EMBL" id="MFC0627085.1"/>
    </source>
</evidence>